<protein>
    <submittedName>
        <fullName evidence="3">Uncharacterized protein LOC125889189</fullName>
    </submittedName>
</protein>
<dbReference type="Proteomes" id="UP001178508">
    <property type="component" value="Chromosome 16"/>
</dbReference>
<keyword evidence="4" id="KW-1185">Reference proteome</keyword>
<sequence>MRETRTDKQNQDLVTYDSEVEPWVPLSGQQSLSGAENSNLNENSSHSDSDNGFEDAHDNSHIKVTDDSEPEPWTPLSGQQSASGGAEVCVSFNCLHVFHLLANIASALFMSLIVMFPLH</sequence>
<name>A0AAV1GTE5_XYRNO</name>
<organism evidence="3 4">
    <name type="scientific">Xyrichtys novacula</name>
    <name type="common">Pearly razorfish</name>
    <name type="synonym">Hemipteronotus novacula</name>
    <dbReference type="NCBI Taxonomy" id="13765"/>
    <lineage>
        <taxon>Eukaryota</taxon>
        <taxon>Metazoa</taxon>
        <taxon>Chordata</taxon>
        <taxon>Craniata</taxon>
        <taxon>Vertebrata</taxon>
        <taxon>Euteleostomi</taxon>
        <taxon>Actinopterygii</taxon>
        <taxon>Neopterygii</taxon>
        <taxon>Teleostei</taxon>
        <taxon>Neoteleostei</taxon>
        <taxon>Acanthomorphata</taxon>
        <taxon>Eupercaria</taxon>
        <taxon>Labriformes</taxon>
        <taxon>Labridae</taxon>
        <taxon>Xyrichtys</taxon>
    </lineage>
</organism>
<keyword evidence="2" id="KW-0812">Transmembrane</keyword>
<proteinExistence type="predicted"/>
<feature type="compositionally biased region" description="Basic and acidic residues" evidence="1">
    <location>
        <begin position="1"/>
        <end position="10"/>
    </location>
</feature>
<feature type="compositionally biased region" description="Low complexity" evidence="1">
    <location>
        <begin position="31"/>
        <end position="44"/>
    </location>
</feature>
<keyword evidence="2" id="KW-0472">Membrane</keyword>
<feature type="compositionally biased region" description="Basic and acidic residues" evidence="1">
    <location>
        <begin position="45"/>
        <end position="66"/>
    </location>
</feature>
<evidence type="ECO:0000256" key="1">
    <source>
        <dbReference type="SAM" id="MobiDB-lite"/>
    </source>
</evidence>
<gene>
    <name evidence="3" type="ORF">XNOV1_A006612</name>
</gene>
<evidence type="ECO:0000313" key="4">
    <source>
        <dbReference type="Proteomes" id="UP001178508"/>
    </source>
</evidence>
<reference evidence="3" key="1">
    <citation type="submission" date="2023-08" db="EMBL/GenBank/DDBJ databases">
        <authorList>
            <person name="Alioto T."/>
            <person name="Alioto T."/>
            <person name="Gomez Garrido J."/>
        </authorList>
    </citation>
    <scope>NUCLEOTIDE SEQUENCE</scope>
</reference>
<feature type="transmembrane region" description="Helical" evidence="2">
    <location>
        <begin position="97"/>
        <end position="118"/>
    </location>
</feature>
<feature type="region of interest" description="Disordered" evidence="1">
    <location>
        <begin position="1"/>
        <end position="83"/>
    </location>
</feature>
<evidence type="ECO:0000256" key="2">
    <source>
        <dbReference type="SAM" id="Phobius"/>
    </source>
</evidence>
<accession>A0AAV1GTE5</accession>
<evidence type="ECO:0000313" key="3">
    <source>
        <dbReference type="EMBL" id="CAJ1076495.1"/>
    </source>
</evidence>
<keyword evidence="2" id="KW-1133">Transmembrane helix</keyword>
<dbReference type="AlphaFoldDB" id="A0AAV1GTE5"/>
<dbReference type="EMBL" id="OY660879">
    <property type="protein sequence ID" value="CAJ1076495.1"/>
    <property type="molecule type" value="Genomic_DNA"/>
</dbReference>